<evidence type="ECO:0000256" key="4">
    <source>
        <dbReference type="ARBA" id="ARBA00023239"/>
    </source>
</evidence>
<evidence type="ECO:0000313" key="7">
    <source>
        <dbReference type="Proteomes" id="UP000431922"/>
    </source>
</evidence>
<dbReference type="RefSeq" id="WP_160757258.1">
    <property type="nucleotide sequence ID" value="NZ_WTYL01000004.1"/>
</dbReference>
<name>A0A845B2Y9_9SPHN</name>
<protein>
    <submittedName>
        <fullName evidence="6">GFA family protein</fullName>
    </submittedName>
</protein>
<dbReference type="SUPFAM" id="SSF51316">
    <property type="entry name" value="Mss4-like"/>
    <property type="match status" value="1"/>
</dbReference>
<keyword evidence="2" id="KW-0479">Metal-binding</keyword>
<accession>A0A845B2Y9</accession>
<dbReference type="Gene3D" id="3.90.1590.10">
    <property type="entry name" value="glutathione-dependent formaldehyde- activating enzyme (gfa)"/>
    <property type="match status" value="1"/>
</dbReference>
<dbReference type="PANTHER" id="PTHR33337:SF40">
    <property type="entry name" value="CENP-V_GFA DOMAIN-CONTAINING PROTEIN-RELATED"/>
    <property type="match status" value="1"/>
</dbReference>
<organism evidence="6 7">
    <name type="scientific">Allopontixanthobacter sediminis</name>
    <dbReference type="NCBI Taxonomy" id="1689985"/>
    <lineage>
        <taxon>Bacteria</taxon>
        <taxon>Pseudomonadati</taxon>
        <taxon>Pseudomonadota</taxon>
        <taxon>Alphaproteobacteria</taxon>
        <taxon>Sphingomonadales</taxon>
        <taxon>Erythrobacteraceae</taxon>
        <taxon>Allopontixanthobacter</taxon>
    </lineage>
</organism>
<dbReference type="Pfam" id="PF04828">
    <property type="entry name" value="GFA"/>
    <property type="match status" value="1"/>
</dbReference>
<dbReference type="Proteomes" id="UP000431922">
    <property type="component" value="Unassembled WGS sequence"/>
</dbReference>
<dbReference type="InterPro" id="IPR006913">
    <property type="entry name" value="CENP-V/GFA"/>
</dbReference>
<dbReference type="AlphaFoldDB" id="A0A845B2Y9"/>
<keyword evidence="7" id="KW-1185">Reference proteome</keyword>
<dbReference type="EMBL" id="WTYL01000004">
    <property type="protein sequence ID" value="MXP45621.1"/>
    <property type="molecule type" value="Genomic_DNA"/>
</dbReference>
<evidence type="ECO:0000256" key="3">
    <source>
        <dbReference type="ARBA" id="ARBA00022833"/>
    </source>
</evidence>
<proteinExistence type="inferred from homology"/>
<gene>
    <name evidence="6" type="ORF">GRI65_14300</name>
</gene>
<evidence type="ECO:0000256" key="1">
    <source>
        <dbReference type="ARBA" id="ARBA00005495"/>
    </source>
</evidence>
<comment type="similarity">
    <text evidence="1">Belongs to the Gfa family.</text>
</comment>
<evidence type="ECO:0000313" key="6">
    <source>
        <dbReference type="EMBL" id="MXP45621.1"/>
    </source>
</evidence>
<sequence length="154" mass="16821">MDGIDTAIPSAVGRCLCGAVRIELAEVRPEVEVCHCTMCLQWGGGPFMGVSAGSFDITGQDRITAHRSSEWAERAFCQACGSNLYYRFIPADHYSFCAGLFDFGDTVTMTKQIFVDEKPPFYDFAQDTPMQTATEVIAEAASAGYSFPEQADKT</sequence>
<dbReference type="OrthoDB" id="7186766at2"/>
<dbReference type="InterPro" id="IPR011057">
    <property type="entry name" value="Mss4-like_sf"/>
</dbReference>
<dbReference type="GO" id="GO:0046872">
    <property type="term" value="F:metal ion binding"/>
    <property type="evidence" value="ECO:0007669"/>
    <property type="project" value="UniProtKB-KW"/>
</dbReference>
<feature type="domain" description="CENP-V/GFA" evidence="5">
    <location>
        <begin position="11"/>
        <end position="123"/>
    </location>
</feature>
<reference evidence="6 7" key="1">
    <citation type="submission" date="2019-12" db="EMBL/GenBank/DDBJ databases">
        <title>Genomic-based taxomic classification of the family Erythrobacteraceae.</title>
        <authorList>
            <person name="Xu L."/>
        </authorList>
    </citation>
    <scope>NUCLEOTIDE SEQUENCE [LARGE SCALE GENOMIC DNA]</scope>
    <source>
        <strain evidence="6 7">KCTC 42453</strain>
    </source>
</reference>
<comment type="caution">
    <text evidence="6">The sequence shown here is derived from an EMBL/GenBank/DDBJ whole genome shotgun (WGS) entry which is preliminary data.</text>
</comment>
<keyword evidence="3" id="KW-0862">Zinc</keyword>
<dbReference type="PROSITE" id="PS51891">
    <property type="entry name" value="CENP_V_GFA"/>
    <property type="match status" value="1"/>
</dbReference>
<keyword evidence="4" id="KW-0456">Lyase</keyword>
<evidence type="ECO:0000256" key="2">
    <source>
        <dbReference type="ARBA" id="ARBA00022723"/>
    </source>
</evidence>
<dbReference type="GO" id="GO:0016846">
    <property type="term" value="F:carbon-sulfur lyase activity"/>
    <property type="evidence" value="ECO:0007669"/>
    <property type="project" value="InterPro"/>
</dbReference>
<dbReference type="PANTHER" id="PTHR33337">
    <property type="entry name" value="GFA DOMAIN-CONTAINING PROTEIN"/>
    <property type="match status" value="1"/>
</dbReference>
<evidence type="ECO:0000259" key="5">
    <source>
        <dbReference type="PROSITE" id="PS51891"/>
    </source>
</evidence>